<feature type="transmembrane region" description="Helical" evidence="9">
    <location>
        <begin position="12"/>
        <end position="34"/>
    </location>
</feature>
<keyword evidence="5" id="KW-0762">Sugar transport</keyword>
<dbReference type="PROSITE" id="PS50928">
    <property type="entry name" value="ABC_TM1"/>
    <property type="match status" value="1"/>
</dbReference>
<feature type="transmembrane region" description="Helical" evidence="9">
    <location>
        <begin position="200"/>
        <end position="221"/>
    </location>
</feature>
<dbReference type="InterPro" id="IPR000515">
    <property type="entry name" value="MetI-like"/>
</dbReference>
<name>A0A498R3H8_9FIRM</name>
<dbReference type="Gene3D" id="1.10.3720.10">
    <property type="entry name" value="MetI-like"/>
    <property type="match status" value="1"/>
</dbReference>
<evidence type="ECO:0000256" key="9">
    <source>
        <dbReference type="RuleBase" id="RU363032"/>
    </source>
</evidence>
<evidence type="ECO:0000256" key="5">
    <source>
        <dbReference type="ARBA" id="ARBA00022597"/>
    </source>
</evidence>
<evidence type="ECO:0000256" key="1">
    <source>
        <dbReference type="ARBA" id="ARBA00004651"/>
    </source>
</evidence>
<dbReference type="CDD" id="cd06261">
    <property type="entry name" value="TM_PBP2"/>
    <property type="match status" value="1"/>
</dbReference>
<feature type="domain" description="ABC transmembrane type-1" evidence="10">
    <location>
        <begin position="75"/>
        <end position="266"/>
    </location>
</feature>
<evidence type="ECO:0000256" key="4">
    <source>
        <dbReference type="ARBA" id="ARBA00022475"/>
    </source>
</evidence>
<sequence length="281" mass="31261">MNPIYLTEKQRNILLSVVAVVIGVIFLFPLYWIVACSFKPDVEIFASHPTYIPHVLTLDAYISQFSGESNIIRAFANSSIVAIMSTVLSFILAVPAAYGLARFPMRGAKLFIMLFLVTQMLPVTLILTPMFLIYKNMGILNTYLAPALSDATISIPFIVLILRTYFLSLPKELEDSAKIDGCNTFTAFIRIMLPISYPGLIMAAAFSFLFAWGDLAFALTFTSSPEMRPMTATIYNFMGKYGMEWNKIMAFGTMLVLPVVVIFVTLQKYIVSGLTNGAVKE</sequence>
<proteinExistence type="inferred from homology"/>
<dbReference type="PANTHER" id="PTHR32243:SF50">
    <property type="entry name" value="MALTOSE_MALTODEXTRIN TRANSPORT SYSTEM PERMEASE PROTEIN MALG"/>
    <property type="match status" value="1"/>
</dbReference>
<dbReference type="OrthoDB" id="9794684at2"/>
<comment type="similarity">
    <text evidence="2">Belongs to the binding-protein-dependent transport system permease family. MalFG subfamily.</text>
</comment>
<feature type="transmembrane region" description="Helical" evidence="9">
    <location>
        <begin position="140"/>
        <end position="162"/>
    </location>
</feature>
<dbReference type="RefSeq" id="WP_122626713.1">
    <property type="nucleotide sequence ID" value="NZ_UPPP01000058.1"/>
</dbReference>
<protein>
    <recommendedName>
        <fullName evidence="10">ABC transmembrane type-1 domain-containing protein</fullName>
    </recommendedName>
</protein>
<gene>
    <name evidence="11" type="ORF">LUCI_0950</name>
</gene>
<evidence type="ECO:0000256" key="6">
    <source>
        <dbReference type="ARBA" id="ARBA00022692"/>
    </source>
</evidence>
<keyword evidence="8 9" id="KW-0472">Membrane</keyword>
<evidence type="ECO:0000313" key="11">
    <source>
        <dbReference type="EMBL" id="VBB05739.1"/>
    </source>
</evidence>
<dbReference type="InterPro" id="IPR050901">
    <property type="entry name" value="BP-dep_ABC_trans_perm"/>
</dbReference>
<feature type="transmembrane region" description="Helical" evidence="9">
    <location>
        <begin position="74"/>
        <end position="98"/>
    </location>
</feature>
<evidence type="ECO:0000256" key="2">
    <source>
        <dbReference type="ARBA" id="ARBA00009047"/>
    </source>
</evidence>
<dbReference type="Proteomes" id="UP000277811">
    <property type="component" value="Unassembled WGS sequence"/>
</dbReference>
<keyword evidence="4" id="KW-1003">Cell membrane</keyword>
<evidence type="ECO:0000256" key="7">
    <source>
        <dbReference type="ARBA" id="ARBA00022989"/>
    </source>
</evidence>
<accession>A0A498R3H8</accession>
<dbReference type="GO" id="GO:0005886">
    <property type="term" value="C:plasma membrane"/>
    <property type="evidence" value="ECO:0007669"/>
    <property type="project" value="UniProtKB-SubCell"/>
</dbReference>
<keyword evidence="12" id="KW-1185">Reference proteome</keyword>
<evidence type="ECO:0000256" key="3">
    <source>
        <dbReference type="ARBA" id="ARBA00022448"/>
    </source>
</evidence>
<dbReference type="AlphaFoldDB" id="A0A498R3H8"/>
<comment type="subcellular location">
    <subcellularLocation>
        <location evidence="1 9">Cell membrane</location>
        <topology evidence="1 9">Multi-pass membrane protein</topology>
    </subcellularLocation>
</comment>
<dbReference type="SUPFAM" id="SSF161098">
    <property type="entry name" value="MetI-like"/>
    <property type="match status" value="1"/>
</dbReference>
<feature type="transmembrane region" description="Helical" evidence="9">
    <location>
        <begin position="110"/>
        <end position="134"/>
    </location>
</feature>
<evidence type="ECO:0000313" key="12">
    <source>
        <dbReference type="Proteomes" id="UP000277811"/>
    </source>
</evidence>
<keyword evidence="6 9" id="KW-0812">Transmembrane</keyword>
<dbReference type="Pfam" id="PF00528">
    <property type="entry name" value="BPD_transp_1"/>
    <property type="match status" value="1"/>
</dbReference>
<evidence type="ECO:0000256" key="8">
    <source>
        <dbReference type="ARBA" id="ARBA00023136"/>
    </source>
</evidence>
<organism evidence="11 12">
    <name type="scientific">Lucifera butyrica</name>
    <dbReference type="NCBI Taxonomy" id="1351585"/>
    <lineage>
        <taxon>Bacteria</taxon>
        <taxon>Bacillati</taxon>
        <taxon>Bacillota</taxon>
        <taxon>Negativicutes</taxon>
        <taxon>Veillonellales</taxon>
        <taxon>Veillonellaceae</taxon>
        <taxon>Lucifera</taxon>
    </lineage>
</organism>
<dbReference type="PANTHER" id="PTHR32243">
    <property type="entry name" value="MALTOSE TRANSPORT SYSTEM PERMEASE-RELATED"/>
    <property type="match status" value="1"/>
</dbReference>
<dbReference type="InterPro" id="IPR035906">
    <property type="entry name" value="MetI-like_sf"/>
</dbReference>
<dbReference type="EMBL" id="UPPP01000058">
    <property type="protein sequence ID" value="VBB05739.1"/>
    <property type="molecule type" value="Genomic_DNA"/>
</dbReference>
<evidence type="ECO:0000259" key="10">
    <source>
        <dbReference type="PROSITE" id="PS50928"/>
    </source>
</evidence>
<keyword evidence="7 9" id="KW-1133">Transmembrane helix</keyword>
<reference evidence="11 12" key="1">
    <citation type="submission" date="2018-06" db="EMBL/GenBank/DDBJ databases">
        <authorList>
            <person name="Strepis N."/>
        </authorList>
    </citation>
    <scope>NUCLEOTIDE SEQUENCE [LARGE SCALE GENOMIC DNA]</scope>
    <source>
        <strain evidence="11">LUCI</strain>
    </source>
</reference>
<dbReference type="GO" id="GO:0055085">
    <property type="term" value="P:transmembrane transport"/>
    <property type="evidence" value="ECO:0007669"/>
    <property type="project" value="InterPro"/>
</dbReference>
<keyword evidence="3 9" id="KW-0813">Transport</keyword>
<feature type="transmembrane region" description="Helical" evidence="9">
    <location>
        <begin position="248"/>
        <end position="266"/>
    </location>
</feature>